<dbReference type="Pfam" id="PF00128">
    <property type="entry name" value="Alpha-amylase"/>
    <property type="match status" value="1"/>
</dbReference>
<evidence type="ECO:0000259" key="1">
    <source>
        <dbReference type="Pfam" id="PF00128"/>
    </source>
</evidence>
<dbReference type="SUPFAM" id="SSF51445">
    <property type="entry name" value="(Trans)glycosidases"/>
    <property type="match status" value="1"/>
</dbReference>
<comment type="caution">
    <text evidence="2">The sequence shown here is derived from an EMBL/GenBank/DDBJ whole genome shotgun (WGS) entry which is preliminary data.</text>
</comment>
<dbReference type="EMBL" id="JAWNGG020000020">
    <property type="protein sequence ID" value="KAK9308559.1"/>
    <property type="molecule type" value="Genomic_DNA"/>
</dbReference>
<name>A0AAW1AEN3_9HYME</name>
<protein>
    <recommendedName>
        <fullName evidence="1">Glycosyl hydrolase family 13 catalytic domain-containing protein</fullName>
    </recommendedName>
</protein>
<dbReference type="InterPro" id="IPR017853">
    <property type="entry name" value="GH"/>
</dbReference>
<accession>A0AAW1AEN3</accession>
<dbReference type="InterPro" id="IPR006047">
    <property type="entry name" value="GH13_cat_dom"/>
</dbReference>
<evidence type="ECO:0000313" key="2">
    <source>
        <dbReference type="EMBL" id="KAK9308559.1"/>
    </source>
</evidence>
<dbReference type="Proteomes" id="UP001432146">
    <property type="component" value="Unassembled WGS sequence"/>
</dbReference>
<organism evidence="2 3">
    <name type="scientific">Tetragonisca angustula</name>
    <dbReference type="NCBI Taxonomy" id="166442"/>
    <lineage>
        <taxon>Eukaryota</taxon>
        <taxon>Metazoa</taxon>
        <taxon>Ecdysozoa</taxon>
        <taxon>Arthropoda</taxon>
        <taxon>Hexapoda</taxon>
        <taxon>Insecta</taxon>
        <taxon>Pterygota</taxon>
        <taxon>Neoptera</taxon>
        <taxon>Endopterygota</taxon>
        <taxon>Hymenoptera</taxon>
        <taxon>Apocrita</taxon>
        <taxon>Aculeata</taxon>
        <taxon>Apoidea</taxon>
        <taxon>Anthophila</taxon>
        <taxon>Apidae</taxon>
        <taxon>Tetragonisca</taxon>
    </lineage>
</organism>
<gene>
    <name evidence="2" type="ORF">QLX08_001539</name>
</gene>
<feature type="domain" description="Glycosyl hydrolase family 13 catalytic" evidence="1">
    <location>
        <begin position="2"/>
        <end position="73"/>
    </location>
</feature>
<keyword evidence="3" id="KW-1185">Reference proteome</keyword>
<dbReference type="Gene3D" id="3.20.20.80">
    <property type="entry name" value="Glycosidases"/>
    <property type="match status" value="1"/>
</dbReference>
<dbReference type="AlphaFoldDB" id="A0AAW1AEN3"/>
<reference evidence="2 3" key="1">
    <citation type="submission" date="2024-05" db="EMBL/GenBank/DDBJ databases">
        <title>The nuclear and mitochondrial genome assemblies of Tetragonisca angustula (Apidae: Meliponini), a tiny yet remarkable pollinator in the Neotropics.</title>
        <authorList>
            <person name="Ferrari R."/>
            <person name="Ricardo P.C."/>
            <person name="Dias F.C."/>
            <person name="Araujo N.S."/>
            <person name="Soares D.O."/>
            <person name="Zhou Q.-S."/>
            <person name="Zhu C.-D."/>
            <person name="Coutinho L."/>
            <person name="Airas M.C."/>
            <person name="Batista T.M."/>
        </authorList>
    </citation>
    <scope>NUCLEOTIDE SEQUENCE [LARGE SCALE GENOMIC DNA]</scope>
    <source>
        <strain evidence="2">ASF017062</strain>
        <tissue evidence="2">Abdomen</tissue>
    </source>
</reference>
<dbReference type="GO" id="GO:0005975">
    <property type="term" value="P:carbohydrate metabolic process"/>
    <property type="evidence" value="ECO:0007669"/>
    <property type="project" value="InterPro"/>
</dbReference>
<sequence>MVDRKFTYAEMVDPASCNAGRNRYHLKSKDSARMPYQWKNSTSAGFSTKAKTWLPVHSDYKTLNLETQRDLHITQYEQSVMVKKRAHGSLNITVCYLKVLCIMRAYGRDGIFVLFGFIDVP</sequence>
<evidence type="ECO:0000313" key="3">
    <source>
        <dbReference type="Proteomes" id="UP001432146"/>
    </source>
</evidence>
<proteinExistence type="predicted"/>